<dbReference type="Proteomes" id="UP001358586">
    <property type="component" value="Chromosome 6"/>
</dbReference>
<keyword evidence="2" id="KW-1185">Reference proteome</keyword>
<accession>A0ABR0PLW7</accession>
<reference evidence="1 2" key="1">
    <citation type="submission" date="2023-03" db="EMBL/GenBank/DDBJ databases">
        <title>WGS of Gossypium arboreum.</title>
        <authorList>
            <person name="Yu D."/>
        </authorList>
    </citation>
    <scope>NUCLEOTIDE SEQUENCE [LARGE SCALE GENOMIC DNA]</scope>
    <source>
        <tissue evidence="1">Leaf</tissue>
    </source>
</reference>
<dbReference type="EMBL" id="JARKNE010000006">
    <property type="protein sequence ID" value="KAK5825422.1"/>
    <property type="molecule type" value="Genomic_DNA"/>
</dbReference>
<evidence type="ECO:0008006" key="3">
    <source>
        <dbReference type="Google" id="ProtNLM"/>
    </source>
</evidence>
<dbReference type="PANTHER" id="PTHR11439">
    <property type="entry name" value="GAG-POL-RELATED RETROTRANSPOSON"/>
    <property type="match status" value="1"/>
</dbReference>
<evidence type="ECO:0000313" key="1">
    <source>
        <dbReference type="EMBL" id="KAK5825422.1"/>
    </source>
</evidence>
<evidence type="ECO:0000313" key="2">
    <source>
        <dbReference type="Proteomes" id="UP001358586"/>
    </source>
</evidence>
<protein>
    <recommendedName>
        <fullName evidence="3">Copia protein</fullName>
    </recommendedName>
</protein>
<organism evidence="1 2">
    <name type="scientific">Gossypium arboreum</name>
    <name type="common">Tree cotton</name>
    <name type="synonym">Gossypium nanking</name>
    <dbReference type="NCBI Taxonomy" id="29729"/>
    <lineage>
        <taxon>Eukaryota</taxon>
        <taxon>Viridiplantae</taxon>
        <taxon>Streptophyta</taxon>
        <taxon>Embryophyta</taxon>
        <taxon>Tracheophyta</taxon>
        <taxon>Spermatophyta</taxon>
        <taxon>Magnoliopsida</taxon>
        <taxon>eudicotyledons</taxon>
        <taxon>Gunneridae</taxon>
        <taxon>Pentapetalae</taxon>
        <taxon>rosids</taxon>
        <taxon>malvids</taxon>
        <taxon>Malvales</taxon>
        <taxon>Malvaceae</taxon>
        <taxon>Malvoideae</taxon>
        <taxon>Gossypium</taxon>
    </lineage>
</organism>
<gene>
    <name evidence="1" type="ORF">PVK06_020255</name>
</gene>
<proteinExistence type="predicted"/>
<comment type="caution">
    <text evidence="1">The sequence shown here is derived from an EMBL/GenBank/DDBJ whole genome shotgun (WGS) entry which is preliminary data.</text>
</comment>
<dbReference type="CDD" id="cd09272">
    <property type="entry name" value="RNase_HI_RT_Ty1"/>
    <property type="match status" value="1"/>
</dbReference>
<dbReference type="PANTHER" id="PTHR11439:SF440">
    <property type="entry name" value="INTEGRASE CATALYTIC DOMAIN-CONTAINING PROTEIN"/>
    <property type="match status" value="1"/>
</dbReference>
<name>A0ABR0PLW7_GOSAR</name>
<sequence>MEEHEEAVFRILRYLKSSLGKGLFFKKSEQRGIEAYTDADWVGSITYRRFTSGSVHLFGQNIVTWRSRKTKCLVRSSADAELRSMAQGICEMMWLKRIMEELRKPITLPMKLYCDCKVVISVAHNAVQHDRIKHIEIDRQFIKEKIKEGQVCMPFVPSKH</sequence>